<proteinExistence type="predicted"/>
<evidence type="ECO:0000313" key="2">
    <source>
        <dbReference type="Proteomes" id="UP000886501"/>
    </source>
</evidence>
<name>A0ACB6ZG32_THEGA</name>
<dbReference type="Proteomes" id="UP000886501">
    <property type="component" value="Unassembled WGS sequence"/>
</dbReference>
<sequence>MPVPLLDGVSCVLMHKFNILEFFRYIQDDHIGYAWAIPPIASGLLNRPGAKDYDLTSLRTLVVSTSPLANPVNLGLHEKFMSVKPQLWVTRAYGMTELSGAILWVALPESLENDASTDRLFPGVEARIVDEGSKDRPSLGSTGDLRSVGGIVTRESKGFFVVVDRKKELIKYKGFQVPPAELEGVFLGYPDIADVDMIGVVVDRLEFPRFVLLTRSEWLTVGG</sequence>
<comment type="caution">
    <text evidence="1">The sequence shown here is derived from an EMBL/GenBank/DDBJ whole genome shotgun (WGS) entry which is preliminary data.</text>
</comment>
<organism evidence="1 2">
    <name type="scientific">Thelephora ganbajun</name>
    <name type="common">Ganba fungus</name>
    <dbReference type="NCBI Taxonomy" id="370292"/>
    <lineage>
        <taxon>Eukaryota</taxon>
        <taxon>Fungi</taxon>
        <taxon>Dikarya</taxon>
        <taxon>Basidiomycota</taxon>
        <taxon>Agaricomycotina</taxon>
        <taxon>Agaricomycetes</taxon>
        <taxon>Thelephorales</taxon>
        <taxon>Thelephoraceae</taxon>
        <taxon>Thelephora</taxon>
    </lineage>
</organism>
<reference evidence="1" key="2">
    <citation type="journal article" date="2020" name="Nat. Commun.">
        <title>Large-scale genome sequencing of mycorrhizal fungi provides insights into the early evolution of symbiotic traits.</title>
        <authorList>
            <person name="Miyauchi S."/>
            <person name="Kiss E."/>
            <person name="Kuo A."/>
            <person name="Drula E."/>
            <person name="Kohler A."/>
            <person name="Sanchez-Garcia M."/>
            <person name="Morin E."/>
            <person name="Andreopoulos B."/>
            <person name="Barry K.W."/>
            <person name="Bonito G."/>
            <person name="Buee M."/>
            <person name="Carver A."/>
            <person name="Chen C."/>
            <person name="Cichocki N."/>
            <person name="Clum A."/>
            <person name="Culley D."/>
            <person name="Crous P.W."/>
            <person name="Fauchery L."/>
            <person name="Girlanda M."/>
            <person name="Hayes R.D."/>
            <person name="Keri Z."/>
            <person name="LaButti K."/>
            <person name="Lipzen A."/>
            <person name="Lombard V."/>
            <person name="Magnuson J."/>
            <person name="Maillard F."/>
            <person name="Murat C."/>
            <person name="Nolan M."/>
            <person name="Ohm R.A."/>
            <person name="Pangilinan J."/>
            <person name="Pereira M.F."/>
            <person name="Perotto S."/>
            <person name="Peter M."/>
            <person name="Pfister S."/>
            <person name="Riley R."/>
            <person name="Sitrit Y."/>
            <person name="Stielow J.B."/>
            <person name="Szollosi G."/>
            <person name="Zifcakova L."/>
            <person name="Stursova M."/>
            <person name="Spatafora J.W."/>
            <person name="Tedersoo L."/>
            <person name="Vaario L.M."/>
            <person name="Yamada A."/>
            <person name="Yan M."/>
            <person name="Wang P."/>
            <person name="Xu J."/>
            <person name="Bruns T."/>
            <person name="Baldrian P."/>
            <person name="Vilgalys R."/>
            <person name="Dunand C."/>
            <person name="Henrissat B."/>
            <person name="Grigoriev I.V."/>
            <person name="Hibbett D."/>
            <person name="Nagy L.G."/>
            <person name="Martin F.M."/>
        </authorList>
    </citation>
    <scope>NUCLEOTIDE SEQUENCE</scope>
    <source>
        <strain evidence="1">P2</strain>
    </source>
</reference>
<keyword evidence="2" id="KW-1185">Reference proteome</keyword>
<evidence type="ECO:0000313" key="1">
    <source>
        <dbReference type="EMBL" id="KAF9648606.1"/>
    </source>
</evidence>
<reference evidence="1" key="1">
    <citation type="submission" date="2019-10" db="EMBL/GenBank/DDBJ databases">
        <authorList>
            <consortium name="DOE Joint Genome Institute"/>
            <person name="Kuo A."/>
            <person name="Miyauchi S."/>
            <person name="Kiss E."/>
            <person name="Drula E."/>
            <person name="Kohler A."/>
            <person name="Sanchez-Garcia M."/>
            <person name="Andreopoulos B."/>
            <person name="Barry K.W."/>
            <person name="Bonito G."/>
            <person name="Buee M."/>
            <person name="Carver A."/>
            <person name="Chen C."/>
            <person name="Cichocki N."/>
            <person name="Clum A."/>
            <person name="Culley D."/>
            <person name="Crous P.W."/>
            <person name="Fauchery L."/>
            <person name="Girlanda M."/>
            <person name="Hayes R."/>
            <person name="Keri Z."/>
            <person name="Labutti K."/>
            <person name="Lipzen A."/>
            <person name="Lombard V."/>
            <person name="Magnuson J."/>
            <person name="Maillard F."/>
            <person name="Morin E."/>
            <person name="Murat C."/>
            <person name="Nolan M."/>
            <person name="Ohm R."/>
            <person name="Pangilinan J."/>
            <person name="Pereira M."/>
            <person name="Perotto S."/>
            <person name="Peter M."/>
            <person name="Riley R."/>
            <person name="Sitrit Y."/>
            <person name="Stielow B."/>
            <person name="Szollosi G."/>
            <person name="Zifcakova L."/>
            <person name="Stursova M."/>
            <person name="Spatafora J.W."/>
            <person name="Tedersoo L."/>
            <person name="Vaario L.-M."/>
            <person name="Yamada A."/>
            <person name="Yan M."/>
            <person name="Wang P."/>
            <person name="Xu J."/>
            <person name="Bruns T."/>
            <person name="Baldrian P."/>
            <person name="Vilgalys R."/>
            <person name="Henrissat B."/>
            <person name="Grigoriev I.V."/>
            <person name="Hibbett D."/>
            <person name="Nagy L.G."/>
            <person name="Martin F.M."/>
        </authorList>
    </citation>
    <scope>NUCLEOTIDE SEQUENCE</scope>
    <source>
        <strain evidence="1">P2</strain>
    </source>
</reference>
<accession>A0ACB6ZG32</accession>
<gene>
    <name evidence="1" type="ORF">BDM02DRAFT_3187031</name>
</gene>
<dbReference type="EMBL" id="MU118011">
    <property type="protein sequence ID" value="KAF9648606.1"/>
    <property type="molecule type" value="Genomic_DNA"/>
</dbReference>
<protein>
    <submittedName>
        <fullName evidence="1">Acetyl-CoA synthetase-like protein</fullName>
    </submittedName>
</protein>